<evidence type="ECO:0000313" key="1">
    <source>
        <dbReference type="EMBL" id="SDN37806.1"/>
    </source>
</evidence>
<evidence type="ECO:0000313" key="2">
    <source>
        <dbReference type="Proteomes" id="UP000199334"/>
    </source>
</evidence>
<dbReference type="EMBL" id="FNIG01000004">
    <property type="protein sequence ID" value="SDN37806.1"/>
    <property type="molecule type" value="Genomic_DNA"/>
</dbReference>
<protein>
    <submittedName>
        <fullName evidence="1">Uncharacterized protein</fullName>
    </submittedName>
</protein>
<name>A0A1H0AX72_9BACI</name>
<sequence>MQDLLSNGIDSLQDDLIEFMNEHTDYSQIQVEVPFVEYELRDGSKFKIVQGNCHISGVLTENGWIYY</sequence>
<dbReference type="AlphaFoldDB" id="A0A1H0AX72"/>
<reference evidence="1 2" key="1">
    <citation type="submission" date="2016-10" db="EMBL/GenBank/DDBJ databases">
        <authorList>
            <person name="de Groot N.N."/>
        </authorList>
    </citation>
    <scope>NUCLEOTIDE SEQUENCE [LARGE SCALE GENOMIC DNA]</scope>
    <source>
        <strain evidence="1 2">CGMCC 1.3442</strain>
    </source>
</reference>
<keyword evidence="2" id="KW-1185">Reference proteome</keyword>
<organism evidence="1 2">
    <name type="scientific">Tenuibacillus multivorans</name>
    <dbReference type="NCBI Taxonomy" id="237069"/>
    <lineage>
        <taxon>Bacteria</taxon>
        <taxon>Bacillati</taxon>
        <taxon>Bacillota</taxon>
        <taxon>Bacilli</taxon>
        <taxon>Bacillales</taxon>
        <taxon>Bacillaceae</taxon>
        <taxon>Tenuibacillus</taxon>
    </lineage>
</organism>
<proteinExistence type="predicted"/>
<accession>A0A1H0AX72</accession>
<dbReference type="RefSeq" id="WP_093856559.1">
    <property type="nucleotide sequence ID" value="NZ_BJVZ01000016.1"/>
</dbReference>
<dbReference type="Proteomes" id="UP000199334">
    <property type="component" value="Unassembled WGS sequence"/>
</dbReference>
<gene>
    <name evidence="1" type="ORF">SAMN05216498_2110</name>
</gene>